<evidence type="ECO:0000256" key="7">
    <source>
        <dbReference type="ARBA" id="ARBA00023136"/>
    </source>
</evidence>
<keyword evidence="4 8" id="KW-0812">Transmembrane</keyword>
<sequence length="264" mass="27413">MTGLLARGSGPPESGMAGLAGPDLAGSHPPGSSLAISDLALSDFLPALQEALPRLGQGLLVTLEATVLGAALALVLSYVLGLMSGSRRLPVRGGARVVVEFFRGTSLYVQLFWLFFALPMLGFRLEPLACAVAALGLNYGAYGAEVVRGAVAAVPAAQREAAVALGMRPWLRLRRVVLPQAHPLMVVPFKNLLVQLLKATPLLSLVTVPDLTFEIDQLRSATGNTAAAYLLLLVVYGVLAGLISLAMNALERAARARLGTGGGA</sequence>
<evidence type="ECO:0000256" key="5">
    <source>
        <dbReference type="ARBA" id="ARBA00022970"/>
    </source>
</evidence>
<evidence type="ECO:0000256" key="9">
    <source>
        <dbReference type="SAM" id="MobiDB-lite"/>
    </source>
</evidence>
<evidence type="ECO:0000256" key="3">
    <source>
        <dbReference type="ARBA" id="ARBA00022475"/>
    </source>
</evidence>
<evidence type="ECO:0000313" key="12">
    <source>
        <dbReference type="Proteomes" id="UP000217676"/>
    </source>
</evidence>
<dbReference type="GO" id="GO:0006865">
    <property type="term" value="P:amino acid transport"/>
    <property type="evidence" value="ECO:0007669"/>
    <property type="project" value="UniProtKB-KW"/>
</dbReference>
<feature type="transmembrane region" description="Helical" evidence="8">
    <location>
        <begin position="101"/>
        <end position="118"/>
    </location>
</feature>
<comment type="subcellular location">
    <subcellularLocation>
        <location evidence="1 8">Cell membrane</location>
        <topology evidence="1 8">Multi-pass membrane protein</topology>
    </subcellularLocation>
</comment>
<reference evidence="11 12" key="1">
    <citation type="journal article" date="2016" name="Genome Announc.">
        <title>Complete Genome Sequence of Thiostrepton-Producing Streptomyces laurentii ATCC 31255.</title>
        <authorList>
            <person name="Doi K."/>
            <person name="Fujino Y."/>
            <person name="Nagayoshi Y."/>
            <person name="Ohshima T."/>
            <person name="Ogata S."/>
        </authorList>
    </citation>
    <scope>NUCLEOTIDE SEQUENCE [LARGE SCALE GENOMIC DNA]</scope>
    <source>
        <strain evidence="11 12">ATCC 31255</strain>
    </source>
</reference>
<dbReference type="InterPro" id="IPR035906">
    <property type="entry name" value="MetI-like_sf"/>
</dbReference>
<name>A0A169PPP6_STRLU</name>
<evidence type="ECO:0000313" key="11">
    <source>
        <dbReference type="EMBL" id="BAU88275.1"/>
    </source>
</evidence>
<dbReference type="PANTHER" id="PTHR30614:SF0">
    <property type="entry name" value="L-CYSTINE TRANSPORT SYSTEM PERMEASE PROTEIN TCYL"/>
    <property type="match status" value="1"/>
</dbReference>
<dbReference type="CDD" id="cd06261">
    <property type="entry name" value="TM_PBP2"/>
    <property type="match status" value="1"/>
</dbReference>
<feature type="domain" description="ABC transmembrane type-1" evidence="10">
    <location>
        <begin position="59"/>
        <end position="244"/>
    </location>
</feature>
<keyword evidence="12" id="KW-1185">Reference proteome</keyword>
<gene>
    <name evidence="11" type="ORF">SLA_7409</name>
</gene>
<evidence type="ECO:0000256" key="6">
    <source>
        <dbReference type="ARBA" id="ARBA00022989"/>
    </source>
</evidence>
<evidence type="ECO:0000256" key="4">
    <source>
        <dbReference type="ARBA" id="ARBA00022692"/>
    </source>
</evidence>
<proteinExistence type="inferred from homology"/>
<dbReference type="NCBIfam" id="TIGR03004">
    <property type="entry name" value="ectoine_ehuC"/>
    <property type="match status" value="1"/>
</dbReference>
<dbReference type="NCBIfam" id="TIGR01726">
    <property type="entry name" value="HEQRo_perm_3TM"/>
    <property type="match status" value="1"/>
</dbReference>
<dbReference type="PROSITE" id="PS50928">
    <property type="entry name" value="ABC_TM1"/>
    <property type="match status" value="1"/>
</dbReference>
<dbReference type="AlphaFoldDB" id="A0A169PPP6"/>
<keyword evidence="3" id="KW-1003">Cell membrane</keyword>
<dbReference type="GO" id="GO:0022857">
    <property type="term" value="F:transmembrane transporter activity"/>
    <property type="evidence" value="ECO:0007669"/>
    <property type="project" value="InterPro"/>
</dbReference>
<evidence type="ECO:0000256" key="1">
    <source>
        <dbReference type="ARBA" id="ARBA00004651"/>
    </source>
</evidence>
<dbReference type="InterPro" id="IPR043429">
    <property type="entry name" value="ArtM/GltK/GlnP/TcyL/YhdX-like"/>
</dbReference>
<feature type="transmembrane region" description="Helical" evidence="8">
    <location>
        <begin position="58"/>
        <end position="80"/>
    </location>
</feature>
<dbReference type="InterPro" id="IPR010065">
    <property type="entry name" value="AA_ABC_transptr_permease_3TM"/>
</dbReference>
<evidence type="ECO:0000256" key="2">
    <source>
        <dbReference type="ARBA" id="ARBA00022448"/>
    </source>
</evidence>
<dbReference type="InterPro" id="IPR000515">
    <property type="entry name" value="MetI-like"/>
</dbReference>
<feature type="region of interest" description="Disordered" evidence="9">
    <location>
        <begin position="1"/>
        <end position="22"/>
    </location>
</feature>
<accession>A0A169PPP6</accession>
<comment type="similarity">
    <text evidence="8">Belongs to the binding-protein-dependent transport system permease family.</text>
</comment>
<protein>
    <submittedName>
        <fullName evidence="11">Ectoine/hydroxyectoine ABC transporter</fullName>
    </submittedName>
</protein>
<dbReference type="Gene3D" id="1.10.3720.10">
    <property type="entry name" value="MetI-like"/>
    <property type="match status" value="1"/>
</dbReference>
<dbReference type="Proteomes" id="UP000217676">
    <property type="component" value="Chromosome"/>
</dbReference>
<dbReference type="KEGG" id="slau:SLA_7409"/>
<dbReference type="EMBL" id="AP017424">
    <property type="protein sequence ID" value="BAU88275.1"/>
    <property type="molecule type" value="Genomic_DNA"/>
</dbReference>
<dbReference type="GO" id="GO:0043190">
    <property type="term" value="C:ATP-binding cassette (ABC) transporter complex"/>
    <property type="evidence" value="ECO:0007669"/>
    <property type="project" value="InterPro"/>
</dbReference>
<organism evidence="11 12">
    <name type="scientific">Streptomyces laurentii</name>
    <dbReference type="NCBI Taxonomy" id="39478"/>
    <lineage>
        <taxon>Bacteria</taxon>
        <taxon>Bacillati</taxon>
        <taxon>Actinomycetota</taxon>
        <taxon>Actinomycetes</taxon>
        <taxon>Kitasatosporales</taxon>
        <taxon>Streptomycetaceae</taxon>
        <taxon>Streptomyces</taxon>
    </lineage>
</organism>
<dbReference type="SUPFAM" id="SSF161098">
    <property type="entry name" value="MetI-like"/>
    <property type="match status" value="1"/>
</dbReference>
<evidence type="ECO:0000259" key="10">
    <source>
        <dbReference type="PROSITE" id="PS50928"/>
    </source>
</evidence>
<dbReference type="PANTHER" id="PTHR30614">
    <property type="entry name" value="MEMBRANE COMPONENT OF AMINO ACID ABC TRANSPORTER"/>
    <property type="match status" value="1"/>
</dbReference>
<keyword evidence="5" id="KW-0029">Amino-acid transport</keyword>
<keyword evidence="7 8" id="KW-0472">Membrane</keyword>
<dbReference type="Pfam" id="PF00528">
    <property type="entry name" value="BPD_transp_1"/>
    <property type="match status" value="1"/>
</dbReference>
<keyword evidence="6 8" id="KW-1133">Transmembrane helix</keyword>
<dbReference type="InterPro" id="IPR014342">
    <property type="entry name" value="Ectoine_EhuC"/>
</dbReference>
<keyword evidence="2 8" id="KW-0813">Transport</keyword>
<feature type="transmembrane region" description="Helical" evidence="8">
    <location>
        <begin position="226"/>
        <end position="247"/>
    </location>
</feature>
<evidence type="ECO:0000256" key="8">
    <source>
        <dbReference type="RuleBase" id="RU363032"/>
    </source>
</evidence>